<evidence type="ECO:0000256" key="1">
    <source>
        <dbReference type="SAM" id="MobiDB-lite"/>
    </source>
</evidence>
<evidence type="ECO:0000313" key="2">
    <source>
        <dbReference type="EMBL" id="KAH0740327.1"/>
    </source>
</evidence>
<proteinExistence type="predicted"/>
<dbReference type="EMBL" id="JAIVGD010000026">
    <property type="protein sequence ID" value="KAH0740327.1"/>
    <property type="molecule type" value="Genomic_DNA"/>
</dbReference>
<protein>
    <submittedName>
        <fullName evidence="2">Uncharacterized protein</fullName>
    </submittedName>
</protein>
<feature type="region of interest" description="Disordered" evidence="1">
    <location>
        <begin position="1"/>
        <end position="35"/>
    </location>
</feature>
<feature type="compositionally biased region" description="Low complexity" evidence="1">
    <location>
        <begin position="8"/>
        <end position="18"/>
    </location>
</feature>
<reference evidence="2 3" key="1">
    <citation type="journal article" date="2021" name="bioRxiv">
        <title>Chromosome-scale and haplotype-resolved genome assembly of a tetraploid potato cultivar.</title>
        <authorList>
            <person name="Sun H."/>
            <person name="Jiao W.-B."/>
            <person name="Krause K."/>
            <person name="Campoy J.A."/>
            <person name="Goel M."/>
            <person name="Folz-Donahue K."/>
            <person name="Kukat C."/>
            <person name="Huettel B."/>
            <person name="Schneeberger K."/>
        </authorList>
    </citation>
    <scope>NUCLEOTIDE SEQUENCE [LARGE SCALE GENOMIC DNA]</scope>
    <source>
        <strain evidence="2">SolTubOtavaFocal</strain>
        <tissue evidence="2">Leaves</tissue>
    </source>
</reference>
<dbReference type="Proteomes" id="UP000826656">
    <property type="component" value="Unassembled WGS sequence"/>
</dbReference>
<gene>
    <name evidence="2" type="ORF">KY290_033370</name>
</gene>
<name>A0ABQ7U203_SOLTU</name>
<evidence type="ECO:0000313" key="3">
    <source>
        <dbReference type="Proteomes" id="UP000826656"/>
    </source>
</evidence>
<sequence length="84" mass="9674">MLTEIHPSSRLLPLSNRSGNGDWSSQGHKECESSFSGMKVQQFHTYQELPQQAKAIIQLEKSHTPNIRVQKIQNKDYKGHNNRE</sequence>
<comment type="caution">
    <text evidence="2">The sequence shown here is derived from an EMBL/GenBank/DDBJ whole genome shotgun (WGS) entry which is preliminary data.</text>
</comment>
<accession>A0ABQ7U203</accession>
<organism evidence="2 3">
    <name type="scientific">Solanum tuberosum</name>
    <name type="common">Potato</name>
    <dbReference type="NCBI Taxonomy" id="4113"/>
    <lineage>
        <taxon>Eukaryota</taxon>
        <taxon>Viridiplantae</taxon>
        <taxon>Streptophyta</taxon>
        <taxon>Embryophyta</taxon>
        <taxon>Tracheophyta</taxon>
        <taxon>Spermatophyta</taxon>
        <taxon>Magnoliopsida</taxon>
        <taxon>eudicotyledons</taxon>
        <taxon>Gunneridae</taxon>
        <taxon>Pentapetalae</taxon>
        <taxon>asterids</taxon>
        <taxon>lamiids</taxon>
        <taxon>Solanales</taxon>
        <taxon>Solanaceae</taxon>
        <taxon>Solanoideae</taxon>
        <taxon>Solaneae</taxon>
        <taxon>Solanum</taxon>
    </lineage>
</organism>
<keyword evidence="3" id="KW-1185">Reference proteome</keyword>